<evidence type="ECO:0008006" key="5">
    <source>
        <dbReference type="Google" id="ProtNLM"/>
    </source>
</evidence>
<feature type="domain" description="F-box" evidence="1">
    <location>
        <begin position="48"/>
        <end position="83"/>
    </location>
</feature>
<keyword evidence="4" id="KW-1185">Reference proteome</keyword>
<evidence type="ECO:0000259" key="1">
    <source>
        <dbReference type="Pfam" id="PF00646"/>
    </source>
</evidence>
<proteinExistence type="predicted"/>
<dbReference type="Proteomes" id="UP000541444">
    <property type="component" value="Unassembled WGS sequence"/>
</dbReference>
<protein>
    <recommendedName>
        <fullName evidence="5">DUF295 domain-containing protein</fullName>
    </recommendedName>
</protein>
<dbReference type="AlphaFoldDB" id="A0A7J7NWE9"/>
<dbReference type="SUPFAM" id="SSF81383">
    <property type="entry name" value="F-box domain"/>
    <property type="match status" value="1"/>
</dbReference>
<evidence type="ECO:0000313" key="4">
    <source>
        <dbReference type="Proteomes" id="UP000541444"/>
    </source>
</evidence>
<dbReference type="EMBL" id="JACGCM010000479">
    <property type="protein sequence ID" value="KAF6171517.1"/>
    <property type="molecule type" value="Genomic_DNA"/>
</dbReference>
<dbReference type="OrthoDB" id="1519185at2759"/>
<organism evidence="3 4">
    <name type="scientific">Kingdonia uniflora</name>
    <dbReference type="NCBI Taxonomy" id="39325"/>
    <lineage>
        <taxon>Eukaryota</taxon>
        <taxon>Viridiplantae</taxon>
        <taxon>Streptophyta</taxon>
        <taxon>Embryophyta</taxon>
        <taxon>Tracheophyta</taxon>
        <taxon>Spermatophyta</taxon>
        <taxon>Magnoliopsida</taxon>
        <taxon>Ranunculales</taxon>
        <taxon>Circaeasteraceae</taxon>
        <taxon>Kingdonia</taxon>
    </lineage>
</organism>
<evidence type="ECO:0000313" key="3">
    <source>
        <dbReference type="EMBL" id="KAF6171517.1"/>
    </source>
</evidence>
<feature type="domain" description="KIB1-4 beta-propeller" evidence="2">
    <location>
        <begin position="114"/>
        <end position="394"/>
    </location>
</feature>
<evidence type="ECO:0000259" key="2">
    <source>
        <dbReference type="Pfam" id="PF03478"/>
    </source>
</evidence>
<dbReference type="Pfam" id="PF00646">
    <property type="entry name" value="F-box"/>
    <property type="match status" value="1"/>
</dbReference>
<sequence length="427" mass="48714">MLECLSSLLSQLFHLFLSKSTIIHKYIAEHKTPPIHIPTPIPNSKPNWLDLPSHLLYLICDKLNTHDDLFRFGLVCVQWKSVLEENQKQVLLIQLPVLVVPTEDDIEKKMERSVYSISEKRLYDNVKLSVPHHKSCCGSSHGWLVTVDPTAYSVCLLNPFLRQNNEIQLPPVSAFPKHVDDMPLEHFDYIRRIVLSSNPSRFSDYAAMAIYSSHARLAFCKAGDEAWTSIEVLGRAFSNILYYKDLFYAVDYDGKIITIDIHRHNGKPEITSMLDIHCSPYDACYLVETSATPSDEGHGELLLIAKVMGFKQFGSQETYYTSSFKVFKLDQVDPFWVEMMTLDGQMLFIGHNSPVLVSASDFPAGKPNCIYYTDDYVDGYHIEPSGTRDFGIFNLEDRSFEMLSPLDSDRIMPPPIWIQPTPPQQHG</sequence>
<name>A0A7J7NWE9_9MAGN</name>
<dbReference type="Pfam" id="PF03478">
    <property type="entry name" value="Beta-prop_KIB1-4"/>
    <property type="match status" value="1"/>
</dbReference>
<dbReference type="InterPro" id="IPR001810">
    <property type="entry name" value="F-box_dom"/>
</dbReference>
<accession>A0A7J7NWE9</accession>
<comment type="caution">
    <text evidence="3">The sequence shown here is derived from an EMBL/GenBank/DDBJ whole genome shotgun (WGS) entry which is preliminary data.</text>
</comment>
<dbReference type="InterPro" id="IPR036047">
    <property type="entry name" value="F-box-like_dom_sf"/>
</dbReference>
<dbReference type="PANTHER" id="PTHR44259">
    <property type="entry name" value="OS07G0183000 PROTEIN-RELATED"/>
    <property type="match status" value="1"/>
</dbReference>
<dbReference type="InterPro" id="IPR050942">
    <property type="entry name" value="F-box_BR-signaling"/>
</dbReference>
<dbReference type="PANTHER" id="PTHR44259:SF114">
    <property type="entry name" value="OS06G0707300 PROTEIN"/>
    <property type="match status" value="1"/>
</dbReference>
<reference evidence="3 4" key="1">
    <citation type="journal article" date="2020" name="IScience">
        <title>Genome Sequencing of the Endangered Kingdonia uniflora (Circaeasteraceae, Ranunculales) Reveals Potential Mechanisms of Evolutionary Specialization.</title>
        <authorList>
            <person name="Sun Y."/>
            <person name="Deng T."/>
            <person name="Zhang A."/>
            <person name="Moore M.J."/>
            <person name="Landis J.B."/>
            <person name="Lin N."/>
            <person name="Zhang H."/>
            <person name="Zhang X."/>
            <person name="Huang J."/>
            <person name="Zhang X."/>
            <person name="Sun H."/>
            <person name="Wang H."/>
        </authorList>
    </citation>
    <scope>NUCLEOTIDE SEQUENCE [LARGE SCALE GENOMIC DNA]</scope>
    <source>
        <strain evidence="3">TB1705</strain>
        <tissue evidence="3">Leaf</tissue>
    </source>
</reference>
<gene>
    <name evidence="3" type="ORF">GIB67_018041</name>
</gene>
<dbReference type="InterPro" id="IPR005174">
    <property type="entry name" value="KIB1-4_b-propeller"/>
</dbReference>